<protein>
    <submittedName>
        <fullName evidence="4">Protein MICROTUBULE BINDING PROTEIN 2C isoform X4</fullName>
    </submittedName>
</protein>
<feature type="region of interest" description="Disordered" evidence="2">
    <location>
        <begin position="165"/>
        <end position="219"/>
    </location>
</feature>
<reference evidence="4" key="1">
    <citation type="submission" date="2025-08" db="UniProtKB">
        <authorList>
            <consortium name="RefSeq"/>
        </authorList>
    </citation>
    <scope>IDENTIFICATION</scope>
    <source>
        <tissue evidence="4">Stem</tissue>
    </source>
</reference>
<organism evidence="3 4">
    <name type="scientific">Cucumis melo</name>
    <name type="common">Muskmelon</name>
    <dbReference type="NCBI Taxonomy" id="3656"/>
    <lineage>
        <taxon>Eukaryota</taxon>
        <taxon>Viridiplantae</taxon>
        <taxon>Streptophyta</taxon>
        <taxon>Embryophyta</taxon>
        <taxon>Tracheophyta</taxon>
        <taxon>Spermatophyta</taxon>
        <taxon>Magnoliopsida</taxon>
        <taxon>eudicotyledons</taxon>
        <taxon>Gunneridae</taxon>
        <taxon>Pentapetalae</taxon>
        <taxon>rosids</taxon>
        <taxon>fabids</taxon>
        <taxon>Cucurbitales</taxon>
        <taxon>Cucurbitaceae</taxon>
        <taxon>Benincaseae</taxon>
        <taxon>Cucumis</taxon>
    </lineage>
</organism>
<evidence type="ECO:0000313" key="3">
    <source>
        <dbReference type="Proteomes" id="UP001652600"/>
    </source>
</evidence>
<sequence>MTLKEKEFEIWSPTTIQFLFFSFFTHSLSFPVCANYSHNTEEGREEGRKGGREEGFGFSFPVKIHQDFIFSTMFGPQHFVDLQDDSAFGDQNSWLSGDHDSSPARRLTHSSLANASISTSSTPAAAAAAAANGNFDRELFNNLVSMVPLVQSLIDRKASSSFTKRGSMIYTKTPSRDSLHRKIEQKGRNNGQSIPTKKKKDHGDKEEGHNVDNNGDANGFSMFSSSSLVSEKEKEELITLREQVEDLQKKLLEKDELLKSAEMSKDQMNNVYSKLDALSLQSAEKDSMIKSIHSQLSDAKIKLADKQAALEKIQWEVTTSNTKVEELQEQLKSSQRDVSSFMMLLEGLTKNDCSDRLKNYDLSLHLPESCPSIDDLDDVEMKKMEEARQAYVAAVAAAKAKQDEESIAAAATARLHLQSFVFRT</sequence>
<name>A0A1S3BXC6_CUCME</name>
<dbReference type="GO" id="GO:0008017">
    <property type="term" value="F:microtubule binding"/>
    <property type="evidence" value="ECO:0007669"/>
    <property type="project" value="InterPro"/>
</dbReference>
<proteinExistence type="predicted"/>
<feature type="coiled-coil region" evidence="1">
    <location>
        <begin position="230"/>
        <end position="264"/>
    </location>
</feature>
<feature type="coiled-coil region" evidence="1">
    <location>
        <begin position="296"/>
        <end position="337"/>
    </location>
</feature>
<dbReference type="RefSeq" id="XP_008454117.3">
    <property type="nucleotide sequence ID" value="XM_008455895.3"/>
</dbReference>
<keyword evidence="1" id="KW-0175">Coiled coil</keyword>
<dbReference type="GO" id="GO:0010497">
    <property type="term" value="P:plasmodesmata-mediated intercellular transport"/>
    <property type="evidence" value="ECO:0007669"/>
    <property type="project" value="InterPro"/>
</dbReference>
<dbReference type="PANTHER" id="PTHR35502">
    <property type="entry name" value="PROTEIN MICROTUBULE BINDING PROTEIN 2C"/>
    <property type="match status" value="1"/>
</dbReference>
<dbReference type="PANTHER" id="PTHR35502:SF2">
    <property type="entry name" value="PROTEIN MICROTUBULE BINDING PROTEIN 2C"/>
    <property type="match status" value="1"/>
</dbReference>
<feature type="compositionally biased region" description="Basic and acidic residues" evidence="2">
    <location>
        <begin position="174"/>
        <end position="187"/>
    </location>
</feature>
<accession>A0A1S3BXC6</accession>
<dbReference type="InterPro" id="IPR040289">
    <property type="entry name" value="MBP2C"/>
</dbReference>
<gene>
    <name evidence="4" type="primary">LOC103494547</name>
</gene>
<evidence type="ECO:0000256" key="1">
    <source>
        <dbReference type="SAM" id="Coils"/>
    </source>
</evidence>
<dbReference type="Proteomes" id="UP001652600">
    <property type="component" value="Chromosome 12"/>
</dbReference>
<evidence type="ECO:0000256" key="2">
    <source>
        <dbReference type="SAM" id="MobiDB-lite"/>
    </source>
</evidence>
<keyword evidence="3" id="KW-1185">Reference proteome</keyword>
<feature type="compositionally biased region" description="Basic and acidic residues" evidence="2">
    <location>
        <begin position="201"/>
        <end position="210"/>
    </location>
</feature>
<evidence type="ECO:0000313" key="4">
    <source>
        <dbReference type="RefSeq" id="XP_008454117.3"/>
    </source>
</evidence>
<dbReference type="AlphaFoldDB" id="A0A1S3BXC6"/>
<dbReference type="GeneID" id="103494547"/>